<comment type="caution">
    <text evidence="2">The sequence shown here is derived from an EMBL/GenBank/DDBJ whole genome shotgun (WGS) entry which is preliminary data.</text>
</comment>
<dbReference type="RefSeq" id="WP_219964925.1">
    <property type="nucleotide sequence ID" value="NZ_JAGFNZ010000002.1"/>
</dbReference>
<organism evidence="2 3">
    <name type="scientific">Caproiciproducens faecalis</name>
    <dbReference type="NCBI Taxonomy" id="2820301"/>
    <lineage>
        <taxon>Bacteria</taxon>
        <taxon>Bacillati</taxon>
        <taxon>Bacillota</taxon>
        <taxon>Clostridia</taxon>
        <taxon>Eubacteriales</taxon>
        <taxon>Acutalibacteraceae</taxon>
        <taxon>Caproiciproducens</taxon>
    </lineage>
</organism>
<proteinExistence type="predicted"/>
<feature type="region of interest" description="Disordered" evidence="1">
    <location>
        <begin position="1"/>
        <end position="30"/>
    </location>
</feature>
<sequence>MSLNRYSNNNVEAVSAENDRDRDRDCDHSCDSESARALKRILSLLDDLNNNDLRILDDVIDRLECSRHRS</sequence>
<feature type="compositionally biased region" description="Polar residues" evidence="1">
    <location>
        <begin position="1"/>
        <end position="12"/>
    </location>
</feature>
<evidence type="ECO:0000313" key="3">
    <source>
        <dbReference type="Proteomes" id="UP000719942"/>
    </source>
</evidence>
<feature type="compositionally biased region" description="Basic and acidic residues" evidence="1">
    <location>
        <begin position="17"/>
        <end position="30"/>
    </location>
</feature>
<evidence type="ECO:0000256" key="1">
    <source>
        <dbReference type="SAM" id="MobiDB-lite"/>
    </source>
</evidence>
<evidence type="ECO:0000313" key="2">
    <source>
        <dbReference type="EMBL" id="MBW7572526.1"/>
    </source>
</evidence>
<name>A0ABS7DN50_9FIRM</name>
<dbReference type="Proteomes" id="UP000719942">
    <property type="component" value="Unassembled WGS sequence"/>
</dbReference>
<protein>
    <submittedName>
        <fullName evidence="2">Uncharacterized protein</fullName>
    </submittedName>
</protein>
<reference evidence="2 3" key="1">
    <citation type="submission" date="2021-03" db="EMBL/GenBank/DDBJ databases">
        <title>Caproiciproducens sp. nov. isolated from feces of cow.</title>
        <authorList>
            <person name="Choi J.-Y."/>
        </authorList>
    </citation>
    <scope>NUCLEOTIDE SEQUENCE [LARGE SCALE GENOMIC DNA]</scope>
    <source>
        <strain evidence="2 3">AGMB10547</strain>
    </source>
</reference>
<dbReference type="EMBL" id="JAGFNZ010000002">
    <property type="protein sequence ID" value="MBW7572526.1"/>
    <property type="molecule type" value="Genomic_DNA"/>
</dbReference>
<keyword evidence="3" id="KW-1185">Reference proteome</keyword>
<accession>A0ABS7DN50</accession>
<gene>
    <name evidence="2" type="ORF">J5W02_06840</name>
</gene>